<evidence type="ECO:0000259" key="3">
    <source>
        <dbReference type="Pfam" id="PF01887"/>
    </source>
</evidence>
<organism evidence="5">
    <name type="scientific">Desulfomonile tiedjei</name>
    <dbReference type="NCBI Taxonomy" id="2358"/>
    <lineage>
        <taxon>Bacteria</taxon>
        <taxon>Pseudomonadati</taxon>
        <taxon>Thermodesulfobacteriota</taxon>
        <taxon>Desulfomonilia</taxon>
        <taxon>Desulfomonilales</taxon>
        <taxon>Desulfomonilaceae</taxon>
        <taxon>Desulfomonile</taxon>
    </lineage>
</organism>
<accession>A0A7C4EVV7</accession>
<dbReference type="SUPFAM" id="SSF101852">
    <property type="entry name" value="Bacterial fluorinating enzyme, C-terminal domain"/>
    <property type="match status" value="1"/>
</dbReference>
<dbReference type="PIRSF" id="PIRSF006779">
    <property type="entry name" value="UCP006779"/>
    <property type="match status" value="1"/>
</dbReference>
<evidence type="ECO:0000256" key="1">
    <source>
        <dbReference type="ARBA" id="ARBA00022691"/>
    </source>
</evidence>
<evidence type="ECO:0000259" key="4">
    <source>
        <dbReference type="Pfam" id="PF20257"/>
    </source>
</evidence>
<dbReference type="AlphaFoldDB" id="A0A7C4EVV7"/>
<dbReference type="InterPro" id="IPR002747">
    <property type="entry name" value="SAM_OH_AdoTrfase"/>
</dbReference>
<evidence type="ECO:0000313" key="5">
    <source>
        <dbReference type="EMBL" id="HGH62272.1"/>
    </source>
</evidence>
<comment type="caution">
    <text evidence="5">The sequence shown here is derived from an EMBL/GenBank/DDBJ whole genome shotgun (WGS) entry which is preliminary data.</text>
</comment>
<dbReference type="PANTHER" id="PTHR35092">
    <property type="entry name" value="CHLORINASE MJ1651"/>
    <property type="match status" value="1"/>
</dbReference>
<gene>
    <name evidence="5" type="ORF">ENV54_13370</name>
</gene>
<dbReference type="InterPro" id="IPR023227">
    <property type="entry name" value="SAM_OH_AdoTrfase_C_sf"/>
</dbReference>
<reference evidence="5" key="1">
    <citation type="journal article" date="2020" name="mSystems">
        <title>Genome- and Community-Level Interaction Insights into Carbon Utilization and Element Cycling Functions of Hydrothermarchaeota in Hydrothermal Sediment.</title>
        <authorList>
            <person name="Zhou Z."/>
            <person name="Liu Y."/>
            <person name="Xu W."/>
            <person name="Pan J."/>
            <person name="Luo Z.H."/>
            <person name="Li M."/>
        </authorList>
    </citation>
    <scope>NUCLEOTIDE SEQUENCE [LARGE SCALE GENOMIC DNA]</scope>
    <source>
        <strain evidence="5">SpSt-769</strain>
    </source>
</reference>
<dbReference type="InterPro" id="IPR046469">
    <property type="entry name" value="SAM_HAT_N"/>
</dbReference>
<dbReference type="PANTHER" id="PTHR35092:SF1">
    <property type="entry name" value="CHLORINASE MJ1651"/>
    <property type="match status" value="1"/>
</dbReference>
<feature type="domain" description="S-adenosyl-l-methionine hydroxide adenosyltransferase C-terminal" evidence="4">
    <location>
        <begin position="228"/>
        <end position="308"/>
    </location>
</feature>
<dbReference type="Gene3D" id="3.40.50.10790">
    <property type="entry name" value="S-adenosyl-l-methionine hydroxide adenosyltransferase, N-terminal"/>
    <property type="match status" value="1"/>
</dbReference>
<protein>
    <recommendedName>
        <fullName evidence="6">SAM-dependent chlorinase/fluorinase</fullName>
    </recommendedName>
</protein>
<dbReference type="SUPFAM" id="SSF102522">
    <property type="entry name" value="Bacterial fluorinating enzyme, N-terminal domain"/>
    <property type="match status" value="1"/>
</dbReference>
<proteinExistence type="inferred from homology"/>
<evidence type="ECO:0008006" key="6">
    <source>
        <dbReference type="Google" id="ProtNLM"/>
    </source>
</evidence>
<dbReference type="EMBL" id="DTGT01000437">
    <property type="protein sequence ID" value="HGH62272.1"/>
    <property type="molecule type" value="Genomic_DNA"/>
</dbReference>
<keyword evidence="1" id="KW-0949">S-adenosyl-L-methionine</keyword>
<evidence type="ECO:0000256" key="2">
    <source>
        <dbReference type="ARBA" id="ARBA00024035"/>
    </source>
</evidence>
<sequence>MDARDDKRLWRYIKTVGRPQNNESSRNRAPCTSSSAIIITMSPAKRKARHRDRTMKTSIITLTTDFGTRDGYVGQMKGVIFSINPSCMVVDITHDIAPFAIREAALVVKGISSYFPPGVIHLSVVDPGVGGARRPIAVKTEKSLFVGPDNGLFSYILTSSAPWQAREITNEALLMPDPHPTFHGRDIFAPVSAFLSAGAEFESIGPILDDPIVLPCPSPQETSSGVLGEVIYIDRFGNATTNIESGMLGHAVGEVQVGHTRILGLSRCFADARVGMPLALINSFGFLEIAINGGCAAEELDIKVGDYVNVSWT</sequence>
<dbReference type="Pfam" id="PF20257">
    <property type="entry name" value="SAM_HAT_C"/>
    <property type="match status" value="1"/>
</dbReference>
<dbReference type="Gene3D" id="2.40.30.90">
    <property type="entry name" value="Bacterial fluorinating enzyme like"/>
    <property type="match status" value="1"/>
</dbReference>
<comment type="similarity">
    <text evidence="2">Belongs to the SAM hydrolase / SAM-dependent halogenase family.</text>
</comment>
<name>A0A7C4EVV7_9BACT</name>
<feature type="domain" description="S-adenosyl-l-methionine hydroxide adenosyltransferase N-terminal" evidence="3">
    <location>
        <begin position="60"/>
        <end position="205"/>
    </location>
</feature>
<dbReference type="InterPro" id="IPR023228">
    <property type="entry name" value="SAM_OH_AdoTrfase_N_sf"/>
</dbReference>
<dbReference type="InterPro" id="IPR046470">
    <property type="entry name" value="SAM_HAT_C"/>
</dbReference>
<dbReference type="Pfam" id="PF01887">
    <property type="entry name" value="SAM_HAT_N"/>
    <property type="match status" value="1"/>
</dbReference>